<dbReference type="OrthoDB" id="4664297at2759"/>
<dbReference type="UniPathway" id="UPA00077">
    <property type="reaction ID" value="UER00158"/>
</dbReference>
<evidence type="ECO:0000256" key="7">
    <source>
        <dbReference type="ARBA" id="ARBA00048873"/>
    </source>
</evidence>
<dbReference type="PROSITE" id="PS51330">
    <property type="entry name" value="DHFR_2"/>
    <property type="match status" value="1"/>
</dbReference>
<evidence type="ECO:0000313" key="10">
    <source>
        <dbReference type="EnsemblMetazoa" id="XP_780421"/>
    </source>
</evidence>
<comment type="similarity">
    <text evidence="2 8">Belongs to the dihydrofolate reductase family.</text>
</comment>
<dbReference type="GeneID" id="575335"/>
<evidence type="ECO:0000256" key="6">
    <source>
        <dbReference type="ARBA" id="ARBA00023002"/>
    </source>
</evidence>
<evidence type="ECO:0000256" key="1">
    <source>
        <dbReference type="ARBA" id="ARBA00004903"/>
    </source>
</evidence>
<evidence type="ECO:0000256" key="4">
    <source>
        <dbReference type="ARBA" id="ARBA00022563"/>
    </source>
</evidence>
<dbReference type="PRINTS" id="PR00070">
    <property type="entry name" value="DHFR"/>
</dbReference>
<dbReference type="InterPro" id="IPR001796">
    <property type="entry name" value="DHFR_dom"/>
</dbReference>
<dbReference type="EnsemblMetazoa" id="XM_775328">
    <property type="protein sequence ID" value="XP_780421"/>
    <property type="gene ID" value="LOC575335"/>
</dbReference>
<keyword evidence="5" id="KW-0521">NADP</keyword>
<feature type="domain" description="DHFR" evidence="9">
    <location>
        <begin position="5"/>
        <end position="187"/>
    </location>
</feature>
<dbReference type="GO" id="GO:0046654">
    <property type="term" value="P:tetrahydrofolate biosynthetic process"/>
    <property type="evidence" value="ECO:0000318"/>
    <property type="project" value="GO_Central"/>
</dbReference>
<name>A0A7M7RBU0_STRPU</name>
<dbReference type="SUPFAM" id="SSF53597">
    <property type="entry name" value="Dihydrofolate reductase-like"/>
    <property type="match status" value="1"/>
</dbReference>
<dbReference type="AlphaFoldDB" id="A0A7M7RBU0"/>
<keyword evidence="11" id="KW-1185">Reference proteome</keyword>
<dbReference type="Gene3D" id="3.40.430.10">
    <property type="entry name" value="Dihydrofolate Reductase, subunit A"/>
    <property type="match status" value="1"/>
</dbReference>
<dbReference type="FunFam" id="3.40.430.10:FF:000002">
    <property type="entry name" value="Dihydrofolate reductase"/>
    <property type="match status" value="1"/>
</dbReference>
<dbReference type="GO" id="GO:0006730">
    <property type="term" value="P:one-carbon metabolic process"/>
    <property type="evidence" value="ECO:0007669"/>
    <property type="project" value="UniProtKB-KW"/>
</dbReference>
<dbReference type="PANTHER" id="PTHR48069:SF3">
    <property type="entry name" value="DIHYDROFOLATE REDUCTASE"/>
    <property type="match status" value="1"/>
</dbReference>
<organism evidence="10 11">
    <name type="scientific">Strongylocentrotus purpuratus</name>
    <name type="common">Purple sea urchin</name>
    <dbReference type="NCBI Taxonomy" id="7668"/>
    <lineage>
        <taxon>Eukaryota</taxon>
        <taxon>Metazoa</taxon>
        <taxon>Echinodermata</taxon>
        <taxon>Eleutherozoa</taxon>
        <taxon>Echinozoa</taxon>
        <taxon>Echinoidea</taxon>
        <taxon>Euechinoidea</taxon>
        <taxon>Echinacea</taxon>
        <taxon>Camarodonta</taxon>
        <taxon>Echinidea</taxon>
        <taxon>Strongylocentrotidae</taxon>
        <taxon>Strongylocentrotus</taxon>
    </lineage>
</organism>
<dbReference type="KEGG" id="spu:575335"/>
<keyword evidence="4" id="KW-0554">One-carbon metabolism</keyword>
<accession>A0A7M7RBU0</accession>
<dbReference type="InterPro" id="IPR017925">
    <property type="entry name" value="DHFR_CS"/>
</dbReference>
<dbReference type="EC" id="1.5.1.3" evidence="3"/>
<dbReference type="GO" id="GO:0046452">
    <property type="term" value="P:dihydrofolate metabolic process"/>
    <property type="evidence" value="ECO:0000318"/>
    <property type="project" value="GO_Central"/>
</dbReference>
<dbReference type="Proteomes" id="UP000007110">
    <property type="component" value="Unassembled WGS sequence"/>
</dbReference>
<keyword evidence="6" id="KW-0560">Oxidoreductase</keyword>
<dbReference type="InterPro" id="IPR012259">
    <property type="entry name" value="DHFR"/>
</dbReference>
<protein>
    <recommendedName>
        <fullName evidence="3">dihydrofolate reductase</fullName>
        <ecNumber evidence="3">1.5.1.3</ecNumber>
    </recommendedName>
</protein>
<dbReference type="Pfam" id="PF00186">
    <property type="entry name" value="DHFR_1"/>
    <property type="match status" value="1"/>
</dbReference>
<evidence type="ECO:0000313" key="11">
    <source>
        <dbReference type="Proteomes" id="UP000007110"/>
    </source>
</evidence>
<evidence type="ECO:0000256" key="8">
    <source>
        <dbReference type="RuleBase" id="RU004474"/>
    </source>
</evidence>
<dbReference type="OMA" id="QYEFQMW"/>
<evidence type="ECO:0000259" key="9">
    <source>
        <dbReference type="PROSITE" id="PS51330"/>
    </source>
</evidence>
<dbReference type="GO" id="GO:0050661">
    <property type="term" value="F:NADP binding"/>
    <property type="evidence" value="ECO:0000318"/>
    <property type="project" value="GO_Central"/>
</dbReference>
<evidence type="ECO:0000256" key="2">
    <source>
        <dbReference type="ARBA" id="ARBA00009539"/>
    </source>
</evidence>
<dbReference type="GO" id="GO:0046655">
    <property type="term" value="P:folic acid metabolic process"/>
    <property type="evidence" value="ECO:0000318"/>
    <property type="project" value="GO_Central"/>
</dbReference>
<dbReference type="GO" id="GO:0004146">
    <property type="term" value="F:dihydrofolate reductase activity"/>
    <property type="evidence" value="ECO:0000318"/>
    <property type="project" value="GO_Central"/>
</dbReference>
<dbReference type="InterPro" id="IPR024072">
    <property type="entry name" value="DHFR-like_dom_sf"/>
</dbReference>
<evidence type="ECO:0000256" key="3">
    <source>
        <dbReference type="ARBA" id="ARBA00012856"/>
    </source>
</evidence>
<comment type="pathway">
    <text evidence="1">Cofactor biosynthesis; tetrahydrofolate biosynthesis; 5,6,7,8-tetrahydrofolate from 7,8-dihydrofolate: step 1/1.</text>
</comment>
<dbReference type="InParanoid" id="A0A7M7RBU0"/>
<dbReference type="CDD" id="cd00209">
    <property type="entry name" value="DHFR"/>
    <property type="match status" value="1"/>
</dbReference>
<dbReference type="PROSITE" id="PS00075">
    <property type="entry name" value="DHFR_1"/>
    <property type="match status" value="1"/>
</dbReference>
<dbReference type="GO" id="GO:0005739">
    <property type="term" value="C:mitochondrion"/>
    <property type="evidence" value="ECO:0000318"/>
    <property type="project" value="GO_Central"/>
</dbReference>
<sequence>MAEKKLNLIAAACTSKGKMGIGINGNLPWRLRQEMAYFERLTKTAQMEGMKNAVIMGRKTWDSIPEKFRPLKDRVNVVLSNSLTECPPGADHLCSSLNEAVKLFSSPPLSETVDMVWITGGSAVYKDGIDSPHCHRIYLTRIMKEIECDTFFPEFDLDRFKLVTDPAVDQDTQEEKGIQYKFEIYESSS</sequence>
<reference evidence="11" key="1">
    <citation type="submission" date="2015-02" db="EMBL/GenBank/DDBJ databases">
        <title>Genome sequencing for Strongylocentrotus purpuratus.</title>
        <authorList>
            <person name="Murali S."/>
            <person name="Liu Y."/>
            <person name="Vee V."/>
            <person name="English A."/>
            <person name="Wang M."/>
            <person name="Skinner E."/>
            <person name="Han Y."/>
            <person name="Muzny D.M."/>
            <person name="Worley K.C."/>
            <person name="Gibbs R.A."/>
        </authorList>
    </citation>
    <scope>NUCLEOTIDE SEQUENCE</scope>
</reference>
<reference evidence="10" key="2">
    <citation type="submission" date="2021-01" db="UniProtKB">
        <authorList>
            <consortium name="EnsemblMetazoa"/>
        </authorList>
    </citation>
    <scope>IDENTIFICATION</scope>
</reference>
<dbReference type="RefSeq" id="XP_780421.1">
    <property type="nucleotide sequence ID" value="XM_775328.5"/>
</dbReference>
<comment type="catalytic activity">
    <reaction evidence="7">
        <text>(6S)-5,6,7,8-tetrahydrofolate + NADP(+) = 7,8-dihydrofolate + NADPH + H(+)</text>
        <dbReference type="Rhea" id="RHEA:15009"/>
        <dbReference type="ChEBI" id="CHEBI:15378"/>
        <dbReference type="ChEBI" id="CHEBI:57451"/>
        <dbReference type="ChEBI" id="CHEBI:57453"/>
        <dbReference type="ChEBI" id="CHEBI:57783"/>
        <dbReference type="ChEBI" id="CHEBI:58349"/>
        <dbReference type="EC" id="1.5.1.3"/>
    </reaction>
</comment>
<proteinExistence type="inferred from homology"/>
<dbReference type="PANTHER" id="PTHR48069">
    <property type="entry name" value="DIHYDROFOLATE REDUCTASE"/>
    <property type="match status" value="1"/>
</dbReference>
<evidence type="ECO:0000256" key="5">
    <source>
        <dbReference type="ARBA" id="ARBA00022857"/>
    </source>
</evidence>